<organism evidence="1">
    <name type="scientific">Caldilineaceae bacterium SB0661_bin_32</name>
    <dbReference type="NCBI Taxonomy" id="2605255"/>
    <lineage>
        <taxon>Bacteria</taxon>
        <taxon>Bacillati</taxon>
        <taxon>Chloroflexota</taxon>
        <taxon>Caldilineae</taxon>
        <taxon>Caldilineales</taxon>
        <taxon>Caldilineaceae</taxon>
    </lineage>
</organism>
<dbReference type="EMBL" id="VXMH01000109">
    <property type="protein sequence ID" value="MYC97253.1"/>
    <property type="molecule type" value="Genomic_DNA"/>
</dbReference>
<dbReference type="NCBIfam" id="TIGR03831">
    <property type="entry name" value="YgiT_finger"/>
    <property type="match status" value="1"/>
</dbReference>
<evidence type="ECO:0000313" key="1">
    <source>
        <dbReference type="EMBL" id="MYC97253.1"/>
    </source>
</evidence>
<comment type="caution">
    <text evidence="1">The sequence shown here is derived from an EMBL/GenBank/DDBJ whole genome shotgun (WGS) entry which is preliminary data.</text>
</comment>
<reference evidence="1" key="1">
    <citation type="submission" date="2019-09" db="EMBL/GenBank/DDBJ databases">
        <title>Characterisation of the sponge microbiome using genome-centric metagenomics.</title>
        <authorList>
            <person name="Engelberts J.P."/>
            <person name="Robbins S.J."/>
            <person name="De Goeij J.M."/>
            <person name="Aranda M."/>
            <person name="Bell S.C."/>
            <person name="Webster N.S."/>
        </authorList>
    </citation>
    <scope>NUCLEOTIDE SEQUENCE</scope>
    <source>
        <strain evidence="1">SB0661_bin_32</strain>
    </source>
</reference>
<sequence>MIPFKECPNCGGEMVEKEVEKLLRGGANIAAVTAPAEVCLRCGRRLYSIETVNRFQQIRDNLACDKVTDLRPLGQSFQTAL</sequence>
<accession>A0A6B1DCW2</accession>
<name>A0A6B1DCW2_9CHLR</name>
<dbReference type="AlphaFoldDB" id="A0A6B1DCW2"/>
<dbReference type="InterPro" id="IPR022453">
    <property type="entry name" value="Znf_MqsA-type"/>
</dbReference>
<gene>
    <name evidence="1" type="ORF">F4X14_20035</name>
</gene>
<protein>
    <submittedName>
        <fullName evidence="1">YgiT-type zinc finger protein</fullName>
    </submittedName>
</protein>
<proteinExistence type="predicted"/>